<protein>
    <submittedName>
        <fullName evidence="3">DUF1800 domain-containing protein</fullName>
    </submittedName>
</protein>
<comment type="caution">
    <text evidence="3">The sequence shown here is derived from an EMBL/GenBank/DDBJ whole genome shotgun (WGS) entry which is preliminary data.</text>
</comment>
<dbReference type="EMBL" id="PPTF01000107">
    <property type="protein sequence ID" value="POA96747.1"/>
    <property type="molecule type" value="Genomic_DNA"/>
</dbReference>
<keyword evidence="2" id="KW-0472">Membrane</keyword>
<dbReference type="Pfam" id="PF08811">
    <property type="entry name" value="DUF1800"/>
    <property type="match status" value="1"/>
</dbReference>
<sequence length="525" mass="58621">MGPQYNGEYGKQLNTLSHSLNTAAKSSHYADIARSRIHPKRGKTTMKRILLAAALCGLPLCALADIGVDGARHLLLRTGFGANPAQIAVFAPLSREAAVDKILAGARTQAITPPPGWANEPFERPGQPGLSEEQKKALQQERNQHAVELRSWWLTEMRNTPSPLTEKMTLFWHNHFVSALDKVRSPQMMYQQNLLLRHYALGDFGQLLHAVARDPAMMRYLDTANNRKEQPNENFAREVMELFTLGEGHYTEQDIREAARAFTGWGLDHDDQFIVRPRLRDTGDKLIFGQRGNFDGDDVVDLLLQQPQTSVFITNKLWRNFVSPTPDAAAVNKLAADFRRNHYQLKPLMRALLLTPQFWRSQGQLVKSPVELTVGTLVTFDLMPPDWRVIAGLNRQLEQDVFAPPNVKGWPGGEAWINSATLLTRKQFLDRITHDAAPARDAFAQADGSMNEMAGREARINRFVAKGVASMKLQPDEWAAIYDVKSASDAARMLLAVPPANPLPQGESGAKAIAQLLMDPSYQVE</sequence>
<proteinExistence type="predicted"/>
<keyword evidence="4" id="KW-1185">Reference proteome</keyword>
<evidence type="ECO:0000313" key="3">
    <source>
        <dbReference type="EMBL" id="POA96747.1"/>
    </source>
</evidence>
<gene>
    <name evidence="3" type="ORF">C2134_20890</name>
</gene>
<evidence type="ECO:0000256" key="1">
    <source>
        <dbReference type="SAM" id="MobiDB-lite"/>
    </source>
</evidence>
<feature type="transmembrane region" description="Helical" evidence="2">
    <location>
        <begin position="49"/>
        <end position="68"/>
    </location>
</feature>
<name>A0A2K4MI39_9NEIS</name>
<evidence type="ECO:0000256" key="2">
    <source>
        <dbReference type="SAM" id="Phobius"/>
    </source>
</evidence>
<dbReference type="AlphaFoldDB" id="A0A2K4MI39"/>
<reference evidence="3 4" key="1">
    <citation type="submission" date="2018-01" db="EMBL/GenBank/DDBJ databases">
        <title>Genomic Sequence of Chromobacterium MWU13-2610 from wild cranberry bogs within the Cape Cod National Seashore.</title>
        <authorList>
            <person name="O'Hara-Hanley K."/>
            <person name="Soby S."/>
            <person name="Harrison A."/>
        </authorList>
    </citation>
    <scope>NUCLEOTIDE SEQUENCE [LARGE SCALE GENOMIC DNA]</scope>
    <source>
        <strain evidence="3 4">MWU13-2610</strain>
    </source>
</reference>
<organism evidence="3 4">
    <name type="scientific">Chromobacterium sinusclupearum</name>
    <dbReference type="NCBI Taxonomy" id="2077146"/>
    <lineage>
        <taxon>Bacteria</taxon>
        <taxon>Pseudomonadati</taxon>
        <taxon>Pseudomonadota</taxon>
        <taxon>Betaproteobacteria</taxon>
        <taxon>Neisseriales</taxon>
        <taxon>Chromobacteriaceae</taxon>
        <taxon>Chromobacterium</taxon>
    </lineage>
</organism>
<feature type="region of interest" description="Disordered" evidence="1">
    <location>
        <begin position="113"/>
        <end position="133"/>
    </location>
</feature>
<evidence type="ECO:0000313" key="4">
    <source>
        <dbReference type="Proteomes" id="UP000236416"/>
    </source>
</evidence>
<dbReference type="InterPro" id="IPR014917">
    <property type="entry name" value="DUF1800"/>
</dbReference>
<keyword evidence="2" id="KW-1133">Transmembrane helix</keyword>
<keyword evidence="2" id="KW-0812">Transmembrane</keyword>
<dbReference type="Proteomes" id="UP000236416">
    <property type="component" value="Unassembled WGS sequence"/>
</dbReference>
<accession>A0A2K4MI39</accession>